<dbReference type="InterPro" id="IPR001433">
    <property type="entry name" value="OxRdtase_FAD/NAD-bd"/>
</dbReference>
<sequence>MLNDADHQGPDPDPRSLLILYATETGTAQDAADRIARNCRRIHFQCRVVNMDDYPLEELVSEDLIVFVVSTTGTGIEPRSMTPLWTMLLRSDLPTDLFEDMQFAVFGLGDTSYEKFCWPAKKLSRRLESLGAVEICARGEGDEQHDLGIDGALLPWISKLIDALLTIYPLPPGLEIDRPDVLPPARVSLTVVPASALHEASDPLQLDDGYHTATLTSNFRITAEDWWQDVRHFEFDFEDDIKYRPGDVAVIHPEVSHSDVEKSLVSLGWEAIADEPFQVQQTLGDQTLPDHLPKVTTLRAILIRHINVNDVPRRSFFEFLRHFVTDELEREKLDDFLSDEGADDLYDYCHRVRRTIREVLEEFRSAKIPREYVFDVFPPMRPREFSIASSVKRHPKKIQLCVAIVRYKTRLKIPRKGVATSYLASLRLGDRIRIGLRRGLISLPSEPHIPVICVGPGTGVAPMRAVIEERIELGSTENTLYFGCRSASKDQHYASEWSGYVDGQNLRYRSACSRDGPEGVARVYVQDLILRDSKRVWEILYEREGYLYISGSSNKMPAAIRAAVRSIAQVEGGMSGDDVKEFVENLEREGRLVEECWS</sequence>
<dbReference type="HOGENOM" id="CLU_001570_17_6_1"/>
<dbReference type="AlphaFoldDB" id="A0A067PBQ5"/>
<dbReference type="Pfam" id="PF00175">
    <property type="entry name" value="NAD_binding_1"/>
    <property type="match status" value="1"/>
</dbReference>
<evidence type="ECO:0000256" key="4">
    <source>
        <dbReference type="ARBA" id="ARBA00022630"/>
    </source>
</evidence>
<accession>A0A067PBQ5</accession>
<dbReference type="GO" id="GO:0005739">
    <property type="term" value="C:mitochondrion"/>
    <property type="evidence" value="ECO:0007669"/>
    <property type="project" value="UniProtKB-SubCell"/>
</dbReference>
<evidence type="ECO:0000256" key="5">
    <source>
        <dbReference type="ARBA" id="ARBA00022643"/>
    </source>
</evidence>
<feature type="binding site" evidence="9">
    <location>
        <begin position="522"/>
        <end position="526"/>
    </location>
    <ligand>
        <name>NADP(+)</name>
        <dbReference type="ChEBI" id="CHEBI:58349"/>
    </ligand>
</feature>
<feature type="binding site" evidence="9">
    <location>
        <begin position="70"/>
        <end position="73"/>
    </location>
    <ligand>
        <name>FMN</name>
        <dbReference type="ChEBI" id="CHEBI:58210"/>
    </ligand>
</feature>
<dbReference type="InterPro" id="IPR008254">
    <property type="entry name" value="Flavodoxin/NO_synth"/>
</dbReference>
<dbReference type="InterPro" id="IPR001709">
    <property type="entry name" value="Flavoprot_Pyr_Nucl_cyt_Rdtase"/>
</dbReference>
<dbReference type="FunCoup" id="A0A067PBQ5">
    <property type="interactions" value="466"/>
</dbReference>
<evidence type="ECO:0000256" key="7">
    <source>
        <dbReference type="ARBA" id="ARBA00022857"/>
    </source>
</evidence>
<comment type="caution">
    <text evidence="9">Lacks conserved residue(s) required for the propagation of feature annotation.</text>
</comment>
<dbReference type="HAMAP" id="MF_03178">
    <property type="entry name" value="NDOR1"/>
    <property type="match status" value="1"/>
</dbReference>
<dbReference type="InterPro" id="IPR017938">
    <property type="entry name" value="Riboflavin_synthase-like_b-brl"/>
</dbReference>
<dbReference type="PRINTS" id="PR00369">
    <property type="entry name" value="FLAVODOXIN"/>
</dbReference>
<dbReference type="OrthoDB" id="1856718at2759"/>
<dbReference type="PROSITE" id="PS51384">
    <property type="entry name" value="FAD_FR"/>
    <property type="match status" value="1"/>
</dbReference>
<comment type="subunit">
    <text evidence="9">Interacts with DRE2; as part of the cytosolic iron-sulfur (Fe-S) protein assembly (CIA) machinery.</text>
</comment>
<evidence type="ECO:0000259" key="11">
    <source>
        <dbReference type="PROSITE" id="PS51384"/>
    </source>
</evidence>
<comment type="function">
    <text evidence="9">NADPH-dependent reductase which is a central component of the cytosolic iron-sulfur (Fe-S) protein assembly (CIA) machinery. Transfers electrons from NADPH via its FAD and FMN prosthetic groups to the [2Fe-2S] cluster of DRE2, another key component of the CIA machinery. In turn, this reduced cluster provides electrons for assembly of cytosolic iron-sulfur cluster proteins. Positively controls H(2)O(2)-induced cell death.</text>
</comment>
<protein>
    <recommendedName>
        <fullName evidence="9">NADPH-dependent diflavin oxidoreductase 1</fullName>
        <ecNumber evidence="9">1.18.1.-</ecNumber>
    </recommendedName>
    <alternativeName>
        <fullName evidence="9">NADPH-dependent FMN and FAD-containing oxidoreductase</fullName>
    </alternativeName>
</protein>
<dbReference type="Gene3D" id="3.40.50.360">
    <property type="match status" value="1"/>
</dbReference>
<reference evidence="13" key="1">
    <citation type="journal article" date="2014" name="Proc. Natl. Acad. Sci. U.S.A.">
        <title>Extensive sampling of basidiomycete genomes demonstrates inadequacy of the white-rot/brown-rot paradigm for wood decay fungi.</title>
        <authorList>
            <person name="Riley R."/>
            <person name="Salamov A.A."/>
            <person name="Brown D.W."/>
            <person name="Nagy L.G."/>
            <person name="Floudas D."/>
            <person name="Held B.W."/>
            <person name="Levasseur A."/>
            <person name="Lombard V."/>
            <person name="Morin E."/>
            <person name="Otillar R."/>
            <person name="Lindquist E.A."/>
            <person name="Sun H."/>
            <person name="LaButti K.M."/>
            <person name="Schmutz J."/>
            <person name="Jabbour D."/>
            <person name="Luo H."/>
            <person name="Baker S.E."/>
            <person name="Pisabarro A.G."/>
            <person name="Walton J.D."/>
            <person name="Blanchette R.A."/>
            <person name="Henrissat B."/>
            <person name="Martin F."/>
            <person name="Cullen D."/>
            <person name="Hibbett D.S."/>
            <person name="Grigoriev I.V."/>
        </authorList>
    </citation>
    <scope>NUCLEOTIDE SEQUENCE [LARGE SCALE GENOMIC DNA]</scope>
    <source>
        <strain evidence="13">MUCL 33604</strain>
    </source>
</reference>
<feature type="binding site" evidence="9">
    <location>
        <begin position="513"/>
        <end position="514"/>
    </location>
    <ligand>
        <name>NADP(+)</name>
        <dbReference type="ChEBI" id="CHEBI:58349"/>
    </ligand>
</feature>
<dbReference type="SUPFAM" id="SSF52218">
    <property type="entry name" value="Flavoproteins"/>
    <property type="match status" value="1"/>
</dbReference>
<comment type="similarity">
    <text evidence="9">In the C-terminal section; belongs to the flavoprotein pyridine nucleotide cytochrome reductase family.</text>
</comment>
<dbReference type="PANTHER" id="PTHR19384:SF10">
    <property type="entry name" value="NADPH-DEPENDENT DIFLAVIN OXIDOREDUCTASE 1"/>
    <property type="match status" value="1"/>
</dbReference>
<keyword evidence="9" id="KW-0496">Mitochondrion</keyword>
<dbReference type="Pfam" id="PF00258">
    <property type="entry name" value="Flavodoxin_1"/>
    <property type="match status" value="1"/>
</dbReference>
<dbReference type="EC" id="1.18.1.-" evidence="9"/>
<dbReference type="SUPFAM" id="SSF63380">
    <property type="entry name" value="Riboflavin synthase domain-like"/>
    <property type="match status" value="1"/>
</dbReference>
<proteinExistence type="inferred from homology"/>
<keyword evidence="5 9" id="KW-0288">FMN</keyword>
<keyword evidence="4 9" id="KW-0285">Flavoprotein</keyword>
<dbReference type="InterPro" id="IPR028879">
    <property type="entry name" value="NDOR1"/>
</dbReference>
<dbReference type="GO" id="GO:0050660">
    <property type="term" value="F:flavin adenine dinucleotide binding"/>
    <property type="evidence" value="ECO:0007669"/>
    <property type="project" value="UniProtKB-UniRule"/>
</dbReference>
<dbReference type="Proteomes" id="UP000027265">
    <property type="component" value="Unassembled WGS sequence"/>
</dbReference>
<feature type="binding site" evidence="9">
    <location>
        <position position="143"/>
    </location>
    <ligand>
        <name>FMN</name>
        <dbReference type="ChEBI" id="CHEBI:58210"/>
    </ligand>
</feature>
<dbReference type="Pfam" id="PF00667">
    <property type="entry name" value="FAD_binding_1"/>
    <property type="match status" value="1"/>
</dbReference>
<evidence type="ECO:0000256" key="9">
    <source>
        <dbReference type="HAMAP-Rule" id="MF_03178"/>
    </source>
</evidence>
<evidence type="ECO:0000313" key="12">
    <source>
        <dbReference type="EMBL" id="KDQ52353.1"/>
    </source>
</evidence>
<dbReference type="SUPFAM" id="SSF52343">
    <property type="entry name" value="Ferredoxin reductase-like, C-terminal NADP-linked domain"/>
    <property type="match status" value="1"/>
</dbReference>
<evidence type="ECO:0000256" key="6">
    <source>
        <dbReference type="ARBA" id="ARBA00022827"/>
    </source>
</evidence>
<feature type="domain" description="FAD-binding FR-type" evidence="11">
    <location>
        <begin position="208"/>
        <end position="444"/>
    </location>
</feature>
<name>A0A067PBQ5_9AGAM</name>
<feature type="binding site" evidence="9">
    <location>
        <begin position="23"/>
        <end position="28"/>
    </location>
    <ligand>
        <name>FMN</name>
        <dbReference type="ChEBI" id="CHEBI:58210"/>
    </ligand>
</feature>
<comment type="cofactor">
    <cofactor evidence="2 9">
        <name>FAD</name>
        <dbReference type="ChEBI" id="CHEBI:57692"/>
    </cofactor>
</comment>
<dbReference type="GO" id="GO:0010181">
    <property type="term" value="F:FMN binding"/>
    <property type="evidence" value="ECO:0007669"/>
    <property type="project" value="UniProtKB-UniRule"/>
</dbReference>
<comment type="catalytic activity">
    <reaction evidence="9">
        <text>2 oxidized [2Fe-2S]-[protein] + NADPH = 2 reduced [2Fe-2S]-[protein] + NADP(+) + H(+)</text>
        <dbReference type="Rhea" id="RHEA:67716"/>
        <dbReference type="Rhea" id="RHEA-COMP:17327"/>
        <dbReference type="Rhea" id="RHEA-COMP:17328"/>
        <dbReference type="ChEBI" id="CHEBI:15378"/>
        <dbReference type="ChEBI" id="CHEBI:33737"/>
        <dbReference type="ChEBI" id="CHEBI:33738"/>
        <dbReference type="ChEBI" id="CHEBI:57783"/>
        <dbReference type="ChEBI" id="CHEBI:58349"/>
    </reaction>
</comment>
<evidence type="ECO:0000256" key="8">
    <source>
        <dbReference type="ARBA" id="ARBA00023002"/>
    </source>
</evidence>
<dbReference type="PROSITE" id="PS50902">
    <property type="entry name" value="FLAVODOXIN_LIKE"/>
    <property type="match status" value="1"/>
</dbReference>
<comment type="similarity">
    <text evidence="9">Belongs to the NADPH-dependent diflavin oxidoreductase NDOR1 family.</text>
</comment>
<feature type="binding site" evidence="9">
    <location>
        <position position="353"/>
    </location>
    <ligand>
        <name>FAD</name>
        <dbReference type="ChEBI" id="CHEBI:57692"/>
    </ligand>
</feature>
<dbReference type="STRING" id="933084.A0A067PBQ5"/>
<dbReference type="InterPro" id="IPR017927">
    <property type="entry name" value="FAD-bd_FR_type"/>
</dbReference>
<keyword evidence="13" id="KW-1185">Reference proteome</keyword>
<evidence type="ECO:0000256" key="1">
    <source>
        <dbReference type="ARBA" id="ARBA00001917"/>
    </source>
</evidence>
<dbReference type="InterPro" id="IPR029039">
    <property type="entry name" value="Flavoprotein-like_sf"/>
</dbReference>
<evidence type="ECO:0000256" key="3">
    <source>
        <dbReference type="ARBA" id="ARBA00022490"/>
    </source>
</evidence>
<gene>
    <name evidence="9" type="primary">TAH18</name>
    <name evidence="12" type="ORF">JAAARDRAFT_184230</name>
</gene>
<dbReference type="GO" id="GO:0050661">
    <property type="term" value="F:NADP binding"/>
    <property type="evidence" value="ECO:0007669"/>
    <property type="project" value="UniProtKB-UniRule"/>
</dbReference>
<dbReference type="InParanoid" id="A0A067PBQ5"/>
<organism evidence="12 13">
    <name type="scientific">Jaapia argillacea MUCL 33604</name>
    <dbReference type="NCBI Taxonomy" id="933084"/>
    <lineage>
        <taxon>Eukaryota</taxon>
        <taxon>Fungi</taxon>
        <taxon>Dikarya</taxon>
        <taxon>Basidiomycota</taxon>
        <taxon>Agaricomycotina</taxon>
        <taxon>Agaricomycetes</taxon>
        <taxon>Agaricomycetidae</taxon>
        <taxon>Jaapiales</taxon>
        <taxon>Jaapiaceae</taxon>
        <taxon>Jaapia</taxon>
    </lineage>
</organism>
<dbReference type="Gene3D" id="2.40.30.10">
    <property type="entry name" value="Translation factors"/>
    <property type="match status" value="1"/>
</dbReference>
<keyword evidence="3 9" id="KW-0963">Cytoplasm</keyword>
<dbReference type="GO" id="GO:0016651">
    <property type="term" value="F:oxidoreductase activity, acting on NAD(P)H"/>
    <property type="evidence" value="ECO:0007669"/>
    <property type="project" value="UniProtKB-UniRule"/>
</dbReference>
<keyword evidence="7 9" id="KW-0521">NADP</keyword>
<dbReference type="EMBL" id="KL197740">
    <property type="protein sequence ID" value="KDQ52353.1"/>
    <property type="molecule type" value="Genomic_DNA"/>
</dbReference>
<dbReference type="PRINTS" id="PR00371">
    <property type="entry name" value="FPNCR"/>
</dbReference>
<dbReference type="Gene3D" id="1.20.990.10">
    <property type="entry name" value="NADPH-cytochrome p450 Reductase, Chain A, domain 3"/>
    <property type="match status" value="1"/>
</dbReference>
<comment type="subcellular location">
    <subcellularLocation>
        <location evidence="9">Cytoplasm</location>
    </subcellularLocation>
    <subcellularLocation>
        <location evidence="9">Mitochondrion</location>
    </subcellularLocation>
    <text evidence="9">Relocalizes to mitochondria after H(2)O(2) exposure.</text>
</comment>
<dbReference type="GO" id="GO:0005829">
    <property type="term" value="C:cytosol"/>
    <property type="evidence" value="ECO:0007669"/>
    <property type="project" value="TreeGrafter"/>
</dbReference>
<dbReference type="InterPro" id="IPR039261">
    <property type="entry name" value="FNR_nucleotide-bd"/>
</dbReference>
<feature type="binding site" evidence="9">
    <location>
        <position position="458"/>
    </location>
    <ligand>
        <name>NADP(+)</name>
        <dbReference type="ChEBI" id="CHEBI:58349"/>
    </ligand>
</feature>
<feature type="binding site" evidence="9">
    <location>
        <begin position="383"/>
        <end position="386"/>
    </location>
    <ligand>
        <name>FAD</name>
        <dbReference type="ChEBI" id="CHEBI:57692"/>
    </ligand>
</feature>
<comment type="cofactor">
    <cofactor evidence="1 9">
        <name>FMN</name>
        <dbReference type="ChEBI" id="CHEBI:58210"/>
    </cofactor>
</comment>
<feature type="domain" description="Flavodoxin-like" evidence="10">
    <location>
        <begin position="17"/>
        <end position="161"/>
    </location>
</feature>
<dbReference type="InterPro" id="IPR001094">
    <property type="entry name" value="Flavdoxin-like"/>
</dbReference>
<feature type="binding site" evidence="9">
    <location>
        <position position="597"/>
    </location>
    <ligand>
        <name>FAD</name>
        <dbReference type="ChEBI" id="CHEBI:57692"/>
    </ligand>
</feature>
<evidence type="ECO:0000256" key="2">
    <source>
        <dbReference type="ARBA" id="ARBA00001974"/>
    </source>
</evidence>
<evidence type="ECO:0000259" key="10">
    <source>
        <dbReference type="PROSITE" id="PS50902"/>
    </source>
</evidence>
<dbReference type="InterPro" id="IPR023173">
    <property type="entry name" value="NADPH_Cyt_P450_Rdtase_alpha"/>
</dbReference>
<dbReference type="GO" id="GO:0016226">
    <property type="term" value="P:iron-sulfur cluster assembly"/>
    <property type="evidence" value="ECO:0007669"/>
    <property type="project" value="UniProtKB-UniRule"/>
</dbReference>
<dbReference type="PANTHER" id="PTHR19384">
    <property type="entry name" value="NITRIC OXIDE SYNTHASE-RELATED"/>
    <property type="match status" value="1"/>
</dbReference>
<dbReference type="GO" id="GO:0160246">
    <property type="term" value="F:NADPH-iron-sulfur [2Fe-2S] protein oxidoreductase activity"/>
    <property type="evidence" value="ECO:0007669"/>
    <property type="project" value="InterPro"/>
</dbReference>
<dbReference type="InterPro" id="IPR003097">
    <property type="entry name" value="CysJ-like_FAD-binding"/>
</dbReference>
<evidence type="ECO:0000313" key="13">
    <source>
        <dbReference type="Proteomes" id="UP000027265"/>
    </source>
</evidence>
<feature type="binding site" evidence="9">
    <location>
        <begin position="108"/>
        <end position="117"/>
    </location>
    <ligand>
        <name>FMN</name>
        <dbReference type="ChEBI" id="CHEBI:58210"/>
    </ligand>
</feature>
<dbReference type="FunFam" id="3.40.50.360:FF:000034">
    <property type="entry name" value="NADPH-dependent diflavin oxidoreductase 1"/>
    <property type="match status" value="1"/>
</dbReference>
<dbReference type="Gene3D" id="3.40.50.80">
    <property type="entry name" value="Nucleotide-binding domain of ferredoxin-NADP reductase (FNR) module"/>
    <property type="match status" value="1"/>
</dbReference>
<comment type="similarity">
    <text evidence="9">In the N-terminal section; belongs to the flavodoxin family.</text>
</comment>
<keyword evidence="6 9" id="KW-0274">FAD</keyword>
<keyword evidence="8 9" id="KW-0560">Oxidoreductase</keyword>